<proteinExistence type="predicted"/>
<reference evidence="1 2" key="1">
    <citation type="submission" date="2019-04" db="EMBL/GenBank/DDBJ databases">
        <authorList>
            <person name="Yang Y."/>
            <person name="Wei D."/>
        </authorList>
    </citation>
    <scope>NUCLEOTIDE SEQUENCE [LARGE SCALE GENOMIC DNA]</scope>
    <source>
        <strain evidence="1 2">L-1-4w-11</strain>
    </source>
</reference>
<comment type="caution">
    <text evidence="1">The sequence shown here is derived from an EMBL/GenBank/DDBJ whole genome shotgun (WGS) entry which is preliminary data.</text>
</comment>
<evidence type="ECO:0000313" key="2">
    <source>
        <dbReference type="Proteomes" id="UP000309138"/>
    </source>
</evidence>
<dbReference type="OrthoDB" id="5918636at2"/>
<dbReference type="Pfam" id="PF14022">
    <property type="entry name" value="DUF4238"/>
    <property type="match status" value="1"/>
</dbReference>
<organism evidence="1 2">
    <name type="scientific">Sphingomonas baiyangensis</name>
    <dbReference type="NCBI Taxonomy" id="2572576"/>
    <lineage>
        <taxon>Bacteria</taxon>
        <taxon>Pseudomonadati</taxon>
        <taxon>Pseudomonadota</taxon>
        <taxon>Alphaproteobacteria</taxon>
        <taxon>Sphingomonadales</taxon>
        <taxon>Sphingomonadaceae</taxon>
        <taxon>Sphingomonas</taxon>
    </lineage>
</organism>
<dbReference type="Proteomes" id="UP000309138">
    <property type="component" value="Unassembled WGS sequence"/>
</dbReference>
<protein>
    <submittedName>
        <fullName evidence="1">DUF4238 domain-containing protein</fullName>
    </submittedName>
</protein>
<name>A0A4V6WRG0_9SPHN</name>
<dbReference type="InterPro" id="IPR025332">
    <property type="entry name" value="DUF4238"/>
</dbReference>
<evidence type="ECO:0000313" key="1">
    <source>
        <dbReference type="EMBL" id="TKD51428.1"/>
    </source>
</evidence>
<sequence length="426" mass="47392">MSNPPRPSKKHHFVPQAQLRHFARDATRKSIWVFDKSSGRAWVSSILNAGSENDFNSVQLDAGKWNFEDLFQDVDSRSARLVSQIVDRRSVGWFKPGDRVALIDLFATQILRTHFARTTPRHLGARMRDLVRGLGFDPDADPAMAMPSDAALRLGAVRSFLQRDRIAISMVRLVPTLFAAPAGQHFILSDDPVAMANAFPYGDIGLQAHGIIACLPIAPDLAVALVCPTIVSRYEAIDQAEMEAGQRARMEAYRQGFRTGEAIEIEAAELDGWNHRQVARSARYLYAAIDDFDFARQILNEEPQLRSVETHVELGEMGRPPPARKNMAAGWQLVIQGVADHCVLPIVEFDKSGEGLTARTTSLKLLELVAADSGEIRAELYQDGRPRRSIGAACLERFGAADEGWFRVVHNDEGLRALMRKLDSER</sequence>
<keyword evidence="2" id="KW-1185">Reference proteome</keyword>
<dbReference type="RefSeq" id="WP_136943371.1">
    <property type="nucleotide sequence ID" value="NZ_SWKR01000002.1"/>
</dbReference>
<accession>A0A4V6WRG0</accession>
<dbReference type="EMBL" id="SWKR01000002">
    <property type="protein sequence ID" value="TKD51428.1"/>
    <property type="molecule type" value="Genomic_DNA"/>
</dbReference>
<dbReference type="AlphaFoldDB" id="A0A4V6WRG0"/>
<gene>
    <name evidence="1" type="ORF">FBR43_12210</name>
</gene>